<keyword evidence="2" id="KW-0812">Transmembrane</keyword>
<dbReference type="Gene3D" id="2.60.40.1820">
    <property type="match status" value="1"/>
</dbReference>
<dbReference type="Proteomes" id="UP000246740">
    <property type="component" value="Unassembled WGS sequence"/>
</dbReference>
<organism evidence="3 4">
    <name type="scientific">Testicularia cyperi</name>
    <dbReference type="NCBI Taxonomy" id="1882483"/>
    <lineage>
        <taxon>Eukaryota</taxon>
        <taxon>Fungi</taxon>
        <taxon>Dikarya</taxon>
        <taxon>Basidiomycota</taxon>
        <taxon>Ustilaginomycotina</taxon>
        <taxon>Ustilaginomycetes</taxon>
        <taxon>Ustilaginales</taxon>
        <taxon>Anthracoideaceae</taxon>
        <taxon>Testicularia</taxon>
    </lineage>
</organism>
<dbReference type="STRING" id="1882483.A0A317XNW0"/>
<dbReference type="AlphaFoldDB" id="A0A317XNW0"/>
<protein>
    <recommendedName>
        <fullName evidence="5">Late embryogenesis abundant protein LEA-2 subgroup domain-containing protein</fullName>
    </recommendedName>
</protein>
<accession>A0A317XNW0</accession>
<dbReference type="InParanoid" id="A0A317XNW0"/>
<dbReference type="SUPFAM" id="SSF117070">
    <property type="entry name" value="LEA14-like"/>
    <property type="match status" value="1"/>
</dbReference>
<feature type="compositionally biased region" description="Polar residues" evidence="1">
    <location>
        <begin position="1"/>
        <end position="15"/>
    </location>
</feature>
<keyword evidence="2" id="KW-1133">Transmembrane helix</keyword>
<feature type="region of interest" description="Disordered" evidence="1">
    <location>
        <begin position="389"/>
        <end position="413"/>
    </location>
</feature>
<proteinExistence type="predicted"/>
<feature type="transmembrane region" description="Helical" evidence="2">
    <location>
        <begin position="147"/>
        <end position="170"/>
    </location>
</feature>
<gene>
    <name evidence="3" type="ORF">BCV70DRAFT_201118</name>
</gene>
<evidence type="ECO:0008006" key="5">
    <source>
        <dbReference type="Google" id="ProtNLM"/>
    </source>
</evidence>
<reference evidence="3 4" key="1">
    <citation type="journal article" date="2018" name="Mol. Biol. Evol.">
        <title>Broad Genomic Sampling Reveals a Smut Pathogenic Ancestry of the Fungal Clade Ustilaginomycotina.</title>
        <authorList>
            <person name="Kijpornyongpan T."/>
            <person name="Mondo S.J."/>
            <person name="Barry K."/>
            <person name="Sandor L."/>
            <person name="Lee J."/>
            <person name="Lipzen A."/>
            <person name="Pangilinan J."/>
            <person name="LaButti K."/>
            <person name="Hainaut M."/>
            <person name="Henrissat B."/>
            <person name="Grigoriev I.V."/>
            <person name="Spatafora J.W."/>
            <person name="Aime M.C."/>
        </authorList>
    </citation>
    <scope>NUCLEOTIDE SEQUENCE [LARGE SCALE GENOMIC DNA]</scope>
    <source>
        <strain evidence="3 4">MCA 3645</strain>
    </source>
</reference>
<feature type="region of interest" description="Disordered" evidence="1">
    <location>
        <begin position="1"/>
        <end position="85"/>
    </location>
</feature>
<dbReference type="EMBL" id="KZ819195">
    <property type="protein sequence ID" value="PWY99549.1"/>
    <property type="molecule type" value="Genomic_DNA"/>
</dbReference>
<evidence type="ECO:0000256" key="2">
    <source>
        <dbReference type="SAM" id="Phobius"/>
    </source>
</evidence>
<keyword evidence="4" id="KW-1185">Reference proteome</keyword>
<dbReference type="OrthoDB" id="20273at2759"/>
<feature type="compositionally biased region" description="Low complexity" evidence="1">
    <location>
        <begin position="37"/>
        <end position="56"/>
    </location>
</feature>
<feature type="compositionally biased region" description="Basic and acidic residues" evidence="1">
    <location>
        <begin position="397"/>
        <end position="413"/>
    </location>
</feature>
<sequence length="413" mass="44614">MSSYPFQSPQAQASSGAGPYHHDSYANEPHHSNYNPSHPSYAHNNYNNPNAGGNAYNHDDSYDDQYQDRYNDRYSGNNTNDSDAYRYADAGARRMSYEKEETAAYGSSPYATQQDAAHANGGKRGIWNREDKGAFAQRSAPAKICRFLFGNLIIGLIIVISIICLIVIFLRPPNVGITGVSIPSQSGVTYSNGAFSFNVSVDISVSNPNSISAEVSKLTATAYDSTDRSTALGYGRVDNQKIAKNANTTISFPFQIKYNQSEDTDLSIIQNIASDCGLSISSLTGGSSTSSSSSGDLSFLLDIDVNVDVLSVNVPVSFAKNISFPCPLSASSLQSVLSNLGSAISGLGRRDETMELEERDNLERAALLHARNTGPVDLVAAAVDGMIKRYSPQTTDSGHRQERRTIPEQHDAL</sequence>
<evidence type="ECO:0000256" key="1">
    <source>
        <dbReference type="SAM" id="MobiDB-lite"/>
    </source>
</evidence>
<feature type="compositionally biased region" description="Basic and acidic residues" evidence="1">
    <location>
        <begin position="20"/>
        <end position="31"/>
    </location>
</feature>
<evidence type="ECO:0000313" key="3">
    <source>
        <dbReference type="EMBL" id="PWY99549.1"/>
    </source>
</evidence>
<keyword evidence="2" id="KW-0472">Membrane</keyword>
<evidence type="ECO:0000313" key="4">
    <source>
        <dbReference type="Proteomes" id="UP000246740"/>
    </source>
</evidence>
<name>A0A317XNW0_9BASI</name>